<organism evidence="2 3">
    <name type="scientific">Thermogemmatispora aurantia</name>
    <dbReference type="NCBI Taxonomy" id="2045279"/>
    <lineage>
        <taxon>Bacteria</taxon>
        <taxon>Bacillati</taxon>
        <taxon>Chloroflexota</taxon>
        <taxon>Ktedonobacteria</taxon>
        <taxon>Thermogemmatisporales</taxon>
        <taxon>Thermogemmatisporaceae</taxon>
        <taxon>Thermogemmatispora</taxon>
    </lineage>
</organism>
<name>A0A5J4K6A5_9CHLR</name>
<feature type="region of interest" description="Disordered" evidence="1">
    <location>
        <begin position="1"/>
        <end position="82"/>
    </location>
</feature>
<proteinExistence type="predicted"/>
<keyword evidence="3" id="KW-1185">Reference proteome</keyword>
<dbReference type="EMBL" id="BKZV01000001">
    <property type="protein sequence ID" value="GER82190.1"/>
    <property type="molecule type" value="Genomic_DNA"/>
</dbReference>
<feature type="compositionally biased region" description="Polar residues" evidence="1">
    <location>
        <begin position="31"/>
        <end position="43"/>
    </location>
</feature>
<evidence type="ECO:0000256" key="1">
    <source>
        <dbReference type="SAM" id="MobiDB-lite"/>
    </source>
</evidence>
<sequence length="125" mass="13025">MSLSDADPDTNCRSTNPNADTVTDTFADASATGNTNAGRNSHGNPGAERGPIGHCDAWGNGDSDGDSPPNPYGYAEADDSHGPQLDCVAGKRDYWYQCSPESSARPAASRADLQFNHHVGAADLT</sequence>
<protein>
    <submittedName>
        <fullName evidence="2">Uncharacterized protein</fullName>
    </submittedName>
</protein>
<evidence type="ECO:0000313" key="2">
    <source>
        <dbReference type="EMBL" id="GER82190.1"/>
    </source>
</evidence>
<reference evidence="2 3" key="1">
    <citation type="journal article" date="2019" name="Int. J. Syst. Evol. Microbiol.">
        <title>Thermogemmatispora aurantia sp. nov. and Thermogemmatispora argillosa sp. nov., within the class Ktedonobacteria, and emended description of the genus Thermogemmatispora.</title>
        <authorList>
            <person name="Zheng Y."/>
            <person name="Wang C.M."/>
            <person name="Sakai Y."/>
            <person name="Abe K."/>
            <person name="Yokota A."/>
            <person name="Yabe S."/>
        </authorList>
    </citation>
    <scope>NUCLEOTIDE SEQUENCE [LARGE SCALE GENOMIC DNA]</scope>
    <source>
        <strain evidence="2 3">A1-2</strain>
    </source>
</reference>
<feature type="compositionally biased region" description="Polar residues" evidence="1">
    <location>
        <begin position="11"/>
        <end position="24"/>
    </location>
</feature>
<evidence type="ECO:0000313" key="3">
    <source>
        <dbReference type="Proteomes" id="UP000334820"/>
    </source>
</evidence>
<gene>
    <name evidence="2" type="ORF">KTAU_08280</name>
</gene>
<dbReference type="Proteomes" id="UP000334820">
    <property type="component" value="Unassembled WGS sequence"/>
</dbReference>
<accession>A0A5J4K6A5</accession>
<dbReference type="AlphaFoldDB" id="A0A5J4K6A5"/>
<comment type="caution">
    <text evidence="2">The sequence shown here is derived from an EMBL/GenBank/DDBJ whole genome shotgun (WGS) entry which is preliminary data.</text>
</comment>